<keyword evidence="3" id="KW-1185">Reference proteome</keyword>
<dbReference type="InterPro" id="IPR005754">
    <property type="entry name" value="Sortase"/>
</dbReference>
<dbReference type="Gene3D" id="2.40.260.10">
    <property type="entry name" value="Sortase"/>
    <property type="match status" value="1"/>
</dbReference>
<evidence type="ECO:0000313" key="2">
    <source>
        <dbReference type="EMBL" id="GAA2687478.1"/>
    </source>
</evidence>
<evidence type="ECO:0008006" key="4">
    <source>
        <dbReference type="Google" id="ProtNLM"/>
    </source>
</evidence>
<name>A0ABN3SXA0_9ACTN</name>
<dbReference type="CDD" id="cd05829">
    <property type="entry name" value="Sortase_F"/>
    <property type="match status" value="1"/>
</dbReference>
<dbReference type="Pfam" id="PF04203">
    <property type="entry name" value="Sortase"/>
    <property type="match status" value="1"/>
</dbReference>
<dbReference type="InterPro" id="IPR023365">
    <property type="entry name" value="Sortase_dom-sf"/>
</dbReference>
<reference evidence="2 3" key="1">
    <citation type="journal article" date="2019" name="Int. J. Syst. Evol. Microbiol.">
        <title>The Global Catalogue of Microorganisms (GCM) 10K type strain sequencing project: providing services to taxonomists for standard genome sequencing and annotation.</title>
        <authorList>
            <consortium name="The Broad Institute Genomics Platform"/>
            <consortium name="The Broad Institute Genome Sequencing Center for Infectious Disease"/>
            <person name="Wu L."/>
            <person name="Ma J."/>
        </authorList>
    </citation>
    <scope>NUCLEOTIDE SEQUENCE [LARGE SCALE GENOMIC DNA]</scope>
    <source>
        <strain evidence="2 3">JCM 6835</strain>
    </source>
</reference>
<protein>
    <recommendedName>
        <fullName evidence="4">Class F sortase</fullName>
    </recommendedName>
</protein>
<dbReference type="EMBL" id="BAAATE010000028">
    <property type="protein sequence ID" value="GAA2687478.1"/>
    <property type="molecule type" value="Genomic_DNA"/>
</dbReference>
<organism evidence="2 3">
    <name type="scientific">Nonomuraea recticatena</name>
    <dbReference type="NCBI Taxonomy" id="46178"/>
    <lineage>
        <taxon>Bacteria</taxon>
        <taxon>Bacillati</taxon>
        <taxon>Actinomycetota</taxon>
        <taxon>Actinomycetes</taxon>
        <taxon>Streptosporangiales</taxon>
        <taxon>Streptosporangiaceae</taxon>
        <taxon>Nonomuraea</taxon>
    </lineage>
</organism>
<evidence type="ECO:0000313" key="3">
    <source>
        <dbReference type="Proteomes" id="UP001501666"/>
    </source>
</evidence>
<proteinExistence type="predicted"/>
<evidence type="ECO:0000256" key="1">
    <source>
        <dbReference type="ARBA" id="ARBA00022801"/>
    </source>
</evidence>
<dbReference type="Proteomes" id="UP001501666">
    <property type="component" value="Unassembled WGS sequence"/>
</dbReference>
<dbReference type="InterPro" id="IPR042001">
    <property type="entry name" value="Sortase_F"/>
</dbReference>
<comment type="caution">
    <text evidence="2">The sequence shown here is derived from an EMBL/GenBank/DDBJ whole genome shotgun (WGS) entry which is preliminary data.</text>
</comment>
<gene>
    <name evidence="2" type="ORF">GCM10010412_075560</name>
</gene>
<accession>A0ABN3SXA0</accession>
<keyword evidence="1" id="KW-0378">Hydrolase</keyword>
<sequence>MPVGFEEGRIASPPLSASQRVGWFSMGPKPGATGAAILVGHYDSTTGPAVFYRLSELRPGRLIYVTRKDGLRLRFRVTRKATYPKDDFPGREVYADPGRPELRLITCSGAFDTSTRHYVDNTVVYATLIGKG</sequence>
<dbReference type="SUPFAM" id="SSF63817">
    <property type="entry name" value="Sortase"/>
    <property type="match status" value="1"/>
</dbReference>